<dbReference type="RefSeq" id="WP_014140820.1">
    <property type="nucleotide sequence ID" value="NC_016111.1"/>
</dbReference>
<reference evidence="11" key="1">
    <citation type="submission" date="2011-12" db="EMBL/GenBank/DDBJ databases">
        <title>Complete genome sequence of Streptomyces cattleya strain DSM 46488.</title>
        <authorList>
            <person name="Ou H.-Y."/>
            <person name="Li P."/>
            <person name="Zhao C."/>
            <person name="O'Hagan D."/>
            <person name="Deng Z."/>
        </authorList>
    </citation>
    <scope>NUCLEOTIDE SEQUENCE [LARGE SCALE GENOMIC DNA]</scope>
    <source>
        <strain evidence="11">ATCC 35852 / DSM 46488 / JCM 4925 / NBRC 14057 / NRRL 8057</strain>
    </source>
</reference>
<accession>F8K1U7</accession>
<accession>G8WYM6</accession>
<dbReference type="PATRIC" id="fig|1003195.11.peg.1700"/>
<dbReference type="InterPro" id="IPR051198">
    <property type="entry name" value="BchE-like"/>
</dbReference>
<dbReference type="GO" id="GO:0005829">
    <property type="term" value="C:cytosol"/>
    <property type="evidence" value="ECO:0007669"/>
    <property type="project" value="TreeGrafter"/>
</dbReference>
<dbReference type="SFLD" id="SFLDG01082">
    <property type="entry name" value="B12-binding_domain_containing"/>
    <property type="match status" value="1"/>
</dbReference>
<dbReference type="InterPro" id="IPR027564">
    <property type="entry name" value="HpnR_B12_rSAM"/>
</dbReference>
<dbReference type="GO" id="GO:0051536">
    <property type="term" value="F:iron-sulfur cluster binding"/>
    <property type="evidence" value="ECO:0007669"/>
    <property type="project" value="UniProtKB-KW"/>
</dbReference>
<dbReference type="Proteomes" id="UP000007842">
    <property type="component" value="Chromosome"/>
</dbReference>
<dbReference type="OrthoDB" id="5298546at2"/>
<keyword evidence="11" id="KW-1185">Reference proteome</keyword>
<dbReference type="PROSITE" id="PS51918">
    <property type="entry name" value="RADICAL_SAM"/>
    <property type="match status" value="1"/>
</dbReference>
<dbReference type="HOGENOM" id="CLU_021572_7_0_11"/>
<keyword evidence="4" id="KW-0949">S-adenosyl-L-methionine</keyword>
<dbReference type="PANTHER" id="PTHR43409:SF7">
    <property type="entry name" value="BLL1977 PROTEIN"/>
    <property type="match status" value="1"/>
</dbReference>
<dbReference type="CDD" id="cd02068">
    <property type="entry name" value="radical_SAM_B12_BD"/>
    <property type="match status" value="1"/>
</dbReference>
<evidence type="ECO:0000256" key="5">
    <source>
        <dbReference type="ARBA" id="ARBA00022723"/>
    </source>
</evidence>
<protein>
    <submittedName>
        <fullName evidence="10">Radical SAM</fullName>
    </submittedName>
</protein>
<feature type="domain" description="Radical SAM core" evidence="9">
    <location>
        <begin position="180"/>
        <end position="414"/>
    </location>
</feature>
<dbReference type="Pfam" id="PF02310">
    <property type="entry name" value="B12-binding"/>
    <property type="match status" value="1"/>
</dbReference>
<dbReference type="CDD" id="cd01335">
    <property type="entry name" value="Radical_SAM"/>
    <property type="match status" value="1"/>
</dbReference>
<feature type="domain" description="B12-binding" evidence="8">
    <location>
        <begin position="8"/>
        <end position="141"/>
    </location>
</feature>
<dbReference type="InterPro" id="IPR034466">
    <property type="entry name" value="Methyltransferase_Class_B"/>
</dbReference>
<dbReference type="EMBL" id="CP003219">
    <property type="protein sequence ID" value="AEW92416.1"/>
    <property type="molecule type" value="Genomic_DNA"/>
</dbReference>
<dbReference type="InterPro" id="IPR013785">
    <property type="entry name" value="Aldolase_TIM"/>
</dbReference>
<dbReference type="STRING" id="1003195.SCATT_00450"/>
<evidence type="ECO:0000259" key="8">
    <source>
        <dbReference type="PROSITE" id="PS51332"/>
    </source>
</evidence>
<dbReference type="AlphaFoldDB" id="F8K1U7"/>
<dbReference type="eggNOG" id="COG1032">
    <property type="taxonomic scope" value="Bacteria"/>
</dbReference>
<dbReference type="SFLD" id="SFLDF00565">
    <property type="entry name" value="hopanoid_C3-methyltransferase"/>
    <property type="match status" value="1"/>
</dbReference>
<sequence length="495" mass="56030">MRLLLVHPSALMYSEIFLRLEPLGLERVAAAAREDGHDVRVVDLQVESHGALAREAASFAPHAVGFSLNYLANIPEAIDLARRLKQTVPGVYVFFGGHSVSFVADEVLQQAEGAVDAVVRGEGETAIGPLLEAVPDGAAHTVPGVVTTEGHGPPPRMLHSIDSPRPARDLLRHRRRYFIGELDPCASIEFTRGCPWDCSFCSAWTFYGRSYRKASPRAAAEELATVRERNVFIVDDVAFIRPEHGDAIAAELERRRIRKRYYLETRSDVLLRNTEVFRRWRRLGLAYMFLGMEAIDSEGLDLYRKRVSPDDNFRALETARAMGITVAVNLIVDPAWDLERFRVVREFALAVPEIVHLTVMTPYPGTEVWHTEARRLTTRDYRLFDIQHAVVPTTLPLDVFYRELVRTQSVINRKHLGLRTALGAARVLAGNLARGQTNFARMLWRFNHVYNPRRQLADHARPVRYELPLPHRLDVGDRKRLYVHTRPAAHGGQPV</sequence>
<dbReference type="SUPFAM" id="SSF102114">
    <property type="entry name" value="Radical SAM enzymes"/>
    <property type="match status" value="1"/>
</dbReference>
<keyword evidence="7" id="KW-0411">Iron-sulfur</keyword>
<dbReference type="InterPro" id="IPR006158">
    <property type="entry name" value="Cobalamin-bd"/>
</dbReference>
<evidence type="ECO:0000256" key="4">
    <source>
        <dbReference type="ARBA" id="ARBA00022691"/>
    </source>
</evidence>
<dbReference type="InterPro" id="IPR036724">
    <property type="entry name" value="Cobalamin-bd_sf"/>
</dbReference>
<dbReference type="GO" id="GO:0046872">
    <property type="term" value="F:metal ion binding"/>
    <property type="evidence" value="ECO:0007669"/>
    <property type="project" value="UniProtKB-KW"/>
</dbReference>
<dbReference type="InterPro" id="IPR058240">
    <property type="entry name" value="rSAM_sf"/>
</dbReference>
<dbReference type="GO" id="GO:0003824">
    <property type="term" value="F:catalytic activity"/>
    <property type="evidence" value="ECO:0007669"/>
    <property type="project" value="InterPro"/>
</dbReference>
<dbReference type="KEGG" id="sct:SCAT_0043"/>
<dbReference type="KEGG" id="scy:SCATT_00450"/>
<evidence type="ECO:0000259" key="9">
    <source>
        <dbReference type="PROSITE" id="PS51918"/>
    </source>
</evidence>
<organism evidence="10 11">
    <name type="scientific">Streptantibioticus cattleyicolor (strain ATCC 35852 / DSM 46488 / JCM 4925 / NBRC 14057 / NRRL 8057)</name>
    <name type="common">Streptomyces cattleya</name>
    <dbReference type="NCBI Taxonomy" id="1003195"/>
    <lineage>
        <taxon>Bacteria</taxon>
        <taxon>Bacillati</taxon>
        <taxon>Actinomycetota</taxon>
        <taxon>Actinomycetes</taxon>
        <taxon>Kitasatosporales</taxon>
        <taxon>Streptomycetaceae</taxon>
        <taxon>Streptantibioticus</taxon>
    </lineage>
</organism>
<evidence type="ECO:0000313" key="10">
    <source>
        <dbReference type="EMBL" id="AEW92416.1"/>
    </source>
</evidence>
<comment type="cofactor">
    <cofactor evidence="1">
        <name>[4Fe-4S] cluster</name>
        <dbReference type="ChEBI" id="CHEBI:49883"/>
    </cofactor>
</comment>
<keyword evidence="5" id="KW-0479">Metal-binding</keyword>
<evidence type="ECO:0000313" key="11">
    <source>
        <dbReference type="Proteomes" id="UP000007842"/>
    </source>
</evidence>
<evidence type="ECO:0000256" key="1">
    <source>
        <dbReference type="ARBA" id="ARBA00001966"/>
    </source>
</evidence>
<dbReference type="Pfam" id="PF04055">
    <property type="entry name" value="Radical_SAM"/>
    <property type="match status" value="1"/>
</dbReference>
<dbReference type="PROSITE" id="PS51332">
    <property type="entry name" value="B12_BINDING"/>
    <property type="match status" value="1"/>
</dbReference>
<dbReference type="GO" id="GO:0031419">
    <property type="term" value="F:cobalamin binding"/>
    <property type="evidence" value="ECO:0007669"/>
    <property type="project" value="InterPro"/>
</dbReference>
<evidence type="ECO:0000256" key="6">
    <source>
        <dbReference type="ARBA" id="ARBA00023004"/>
    </source>
</evidence>
<dbReference type="SFLD" id="SFLDG01123">
    <property type="entry name" value="methyltransferase_(Class_B)"/>
    <property type="match status" value="1"/>
</dbReference>
<evidence type="ECO:0000256" key="7">
    <source>
        <dbReference type="ARBA" id="ARBA00023014"/>
    </source>
</evidence>
<dbReference type="NCBIfam" id="TIGR04367">
    <property type="entry name" value="HpnR_B12_rSAM"/>
    <property type="match status" value="1"/>
</dbReference>
<dbReference type="InterPro" id="IPR006638">
    <property type="entry name" value="Elp3/MiaA/NifB-like_rSAM"/>
</dbReference>
<dbReference type="Gene3D" id="3.20.20.70">
    <property type="entry name" value="Aldolase class I"/>
    <property type="match status" value="1"/>
</dbReference>
<keyword evidence="3" id="KW-0808">Transferase</keyword>
<keyword evidence="2" id="KW-0489">Methyltransferase</keyword>
<evidence type="ECO:0000256" key="3">
    <source>
        <dbReference type="ARBA" id="ARBA00022679"/>
    </source>
</evidence>
<dbReference type="PANTHER" id="PTHR43409">
    <property type="entry name" value="ANAEROBIC MAGNESIUM-PROTOPORPHYRIN IX MONOMETHYL ESTER CYCLASE-RELATED"/>
    <property type="match status" value="1"/>
</dbReference>
<evidence type="ECO:0000256" key="2">
    <source>
        <dbReference type="ARBA" id="ARBA00022603"/>
    </source>
</evidence>
<keyword evidence="6" id="KW-0408">Iron</keyword>
<dbReference type="SUPFAM" id="SSF52242">
    <property type="entry name" value="Cobalamin (vitamin B12)-binding domain"/>
    <property type="match status" value="1"/>
</dbReference>
<dbReference type="SFLD" id="SFLDS00029">
    <property type="entry name" value="Radical_SAM"/>
    <property type="match status" value="1"/>
</dbReference>
<dbReference type="InterPro" id="IPR007197">
    <property type="entry name" value="rSAM"/>
</dbReference>
<dbReference type="Gene3D" id="3.40.50.280">
    <property type="entry name" value="Cobalamin-binding domain"/>
    <property type="match status" value="1"/>
</dbReference>
<proteinExistence type="predicted"/>
<dbReference type="SMART" id="SM00729">
    <property type="entry name" value="Elp3"/>
    <property type="match status" value="1"/>
</dbReference>
<name>F8K1U7_STREN</name>
<gene>
    <name evidence="10" type="ordered locus">SCATT_00450</name>
</gene>